<evidence type="ECO:0000313" key="4">
    <source>
        <dbReference type="Proteomes" id="UP001208692"/>
    </source>
</evidence>
<evidence type="ECO:0000313" key="2">
    <source>
        <dbReference type="EMBL" id="GJM52882.1"/>
    </source>
</evidence>
<sequence>MVGASEELKRIKNTALLIKEEIKNLFDQRKKAIEVHISDKKTIKKLVKLAREKIETEGVSQEIIKEHLASNFVGKGVVSKEEVAENEDVKKNRRICKYRN</sequence>
<dbReference type="EMBL" id="BQKB01000021">
    <property type="protein sequence ID" value="GJM52882.1"/>
    <property type="molecule type" value="Genomic_DNA"/>
</dbReference>
<gene>
    <name evidence="1" type="ORF">RCZ15_25180</name>
    <name evidence="2" type="ORF">RCZ16_11990</name>
</gene>
<dbReference type="AlphaFoldDB" id="A0AAV5AZQ8"/>
<proteinExistence type="predicted"/>
<name>A0AAV5AZQ8_9FLAO</name>
<organism evidence="1 3">
    <name type="scientific">Capnocytophaga catalasegens</name>
    <dbReference type="NCBI Taxonomy" id="1004260"/>
    <lineage>
        <taxon>Bacteria</taxon>
        <taxon>Pseudomonadati</taxon>
        <taxon>Bacteroidota</taxon>
        <taxon>Flavobacteriia</taxon>
        <taxon>Flavobacteriales</taxon>
        <taxon>Flavobacteriaceae</taxon>
        <taxon>Capnocytophaga</taxon>
    </lineage>
</organism>
<keyword evidence="4" id="KW-1185">Reference proteome</keyword>
<evidence type="ECO:0000313" key="1">
    <source>
        <dbReference type="EMBL" id="GJM51545.1"/>
    </source>
</evidence>
<accession>A0AAV5AZQ8</accession>
<protein>
    <submittedName>
        <fullName evidence="1">Uncharacterized protein</fullName>
    </submittedName>
</protein>
<evidence type="ECO:0000313" key="3">
    <source>
        <dbReference type="Proteomes" id="UP001207736"/>
    </source>
</evidence>
<dbReference type="Proteomes" id="UP001208692">
    <property type="component" value="Unassembled WGS sequence"/>
</dbReference>
<dbReference type="Proteomes" id="UP001207736">
    <property type="component" value="Unassembled WGS sequence"/>
</dbReference>
<dbReference type="EMBL" id="BQKA01000062">
    <property type="protein sequence ID" value="GJM51545.1"/>
    <property type="molecule type" value="Genomic_DNA"/>
</dbReference>
<comment type="caution">
    <text evidence="1">The sequence shown here is derived from an EMBL/GenBank/DDBJ whole genome shotgun (WGS) entry which is preliminary data.</text>
</comment>
<reference evidence="1 4" key="1">
    <citation type="submission" date="2021-11" db="EMBL/GenBank/DDBJ databases">
        <title>Draft genome sequence of Capnocytophaga sp. strain KC07075 isolated from cat oral cavity.</title>
        <authorList>
            <person name="Suzuki M."/>
            <person name="Imaoka K."/>
            <person name="Kimura M."/>
            <person name="Morikawa S."/>
            <person name="Maeda K."/>
        </authorList>
    </citation>
    <scope>NUCLEOTIDE SEQUENCE</scope>
    <source>
        <strain evidence="1">KC07075</strain>
        <strain evidence="2 4">KC07079</strain>
    </source>
</reference>